<reference evidence="1 2" key="1">
    <citation type="submission" date="2015-03" db="EMBL/GenBank/DDBJ databases">
        <authorList>
            <person name="McCorrison J."/>
            <person name="Sanka R."/>
            <person name="Adams M."/>
            <person name="Brinkac L."/>
            <person name="Nierman W."/>
            <person name="Sutton G."/>
            <person name="Nelson K."/>
            <person name="Kiedrowski L."/>
            <person name="Guerrero D."/>
            <person name="Bonomo R."/>
        </authorList>
    </citation>
    <scope>NUCLEOTIDE SEQUENCE [LARGE SCALE GENOMIC DNA]</scope>
    <source>
        <strain evidence="1 2">39373</strain>
    </source>
</reference>
<sequence>MIQNYFKSSDARVSDAEHSRMVATAAALEIIKAAISAPTNAKNVSYDLEEAIKLLPKLTDAIQKTIGK</sequence>
<comment type="caution">
    <text evidence="1">The sequence shown here is derived from an EMBL/GenBank/DDBJ whole genome shotgun (WGS) entry which is preliminary data.</text>
</comment>
<dbReference type="EMBL" id="JZYN01000029">
    <property type="protein sequence ID" value="KJM64206.1"/>
    <property type="molecule type" value="Genomic_DNA"/>
</dbReference>
<accession>A0A837F7S8</accession>
<dbReference type="AlphaFoldDB" id="A0A837F7S8"/>
<gene>
    <name evidence="1" type="ORF">SS59_19925</name>
</gene>
<organism evidence="1 2">
    <name type="scientific">Enterobacter hormaechei subsp. xiangfangensis</name>
    <dbReference type="NCBI Taxonomy" id="1296536"/>
    <lineage>
        <taxon>Bacteria</taxon>
        <taxon>Pseudomonadati</taxon>
        <taxon>Pseudomonadota</taxon>
        <taxon>Gammaproteobacteria</taxon>
        <taxon>Enterobacterales</taxon>
        <taxon>Enterobacteriaceae</taxon>
        <taxon>Enterobacter</taxon>
        <taxon>Enterobacter cloacae complex</taxon>
    </lineage>
</organism>
<proteinExistence type="predicted"/>
<dbReference type="Proteomes" id="UP000033679">
    <property type="component" value="Unassembled WGS sequence"/>
</dbReference>
<name>A0A837F7S8_9ENTR</name>
<evidence type="ECO:0000313" key="1">
    <source>
        <dbReference type="EMBL" id="KJM64206.1"/>
    </source>
</evidence>
<protein>
    <submittedName>
        <fullName evidence="1">Uncharacterized protein</fullName>
    </submittedName>
</protein>
<dbReference type="RefSeq" id="WP_045346882.1">
    <property type="nucleotide sequence ID" value="NZ_JZYN01000029.1"/>
</dbReference>
<evidence type="ECO:0000313" key="2">
    <source>
        <dbReference type="Proteomes" id="UP000033679"/>
    </source>
</evidence>